<keyword evidence="3" id="KW-1185">Reference proteome</keyword>
<dbReference type="InterPro" id="IPR003673">
    <property type="entry name" value="CoA-Trfase_fam_III"/>
</dbReference>
<dbReference type="Pfam" id="PF02515">
    <property type="entry name" value="CoA_transf_3"/>
    <property type="match status" value="1"/>
</dbReference>
<dbReference type="EMBL" id="FXBM01000003">
    <property type="protein sequence ID" value="SMH48995.1"/>
    <property type="molecule type" value="Genomic_DNA"/>
</dbReference>
<dbReference type="OrthoDB" id="9797653at2"/>
<dbReference type="Gene3D" id="3.30.1540.10">
    <property type="entry name" value="formyl-coa transferase, domain 3"/>
    <property type="match status" value="1"/>
</dbReference>
<dbReference type="InterPro" id="IPR050483">
    <property type="entry name" value="CoA-transferase_III_domain"/>
</dbReference>
<dbReference type="STRING" id="1891671.SAMN06295885_3176"/>
<evidence type="ECO:0000313" key="3">
    <source>
        <dbReference type="Proteomes" id="UP000193711"/>
    </source>
</evidence>
<keyword evidence="1 2" id="KW-0808">Transferase</keyword>
<evidence type="ECO:0000313" key="2">
    <source>
        <dbReference type="EMBL" id="SMH48995.1"/>
    </source>
</evidence>
<dbReference type="InterPro" id="IPR023606">
    <property type="entry name" value="CoA-Trfase_III_dom_1_sf"/>
</dbReference>
<protein>
    <submittedName>
        <fullName evidence="2">Formyl-CoA transferase</fullName>
    </submittedName>
</protein>
<dbReference type="Gene3D" id="3.40.50.10540">
    <property type="entry name" value="Crotonobetainyl-coa:carnitine coa-transferase, domain 1"/>
    <property type="match status" value="1"/>
</dbReference>
<organism evidence="2 3">
    <name type="scientific">Rathayibacter oskolensis</name>
    <dbReference type="NCBI Taxonomy" id="1891671"/>
    <lineage>
        <taxon>Bacteria</taxon>
        <taxon>Bacillati</taxon>
        <taxon>Actinomycetota</taxon>
        <taxon>Actinomycetes</taxon>
        <taxon>Micrococcales</taxon>
        <taxon>Microbacteriaceae</taxon>
        <taxon>Rathayibacter</taxon>
    </lineage>
</organism>
<name>A0A1X7PED5_9MICO</name>
<sequence>MQPQALEGMRVIDLTQVMAGPFTTMLLADLGADVIKVEPPGGGDQTRHSWGRSGKGDDGPAFFALNRNKRSVVLDLRSEQGRQDLITLVESADLLIENYRPGVTERLGIDYETLKRVNPGLIYASISGFGHSGPYAQRPGYDLIAQGMAGVMSVTGTPGGAPVKAGVPVADLGSGLFSVYGILAAYVYKLRTGEGQRLETSLFESAIALSVWEATEYWASGTVPKATGSSHRMSAPYQAFKTRDGYMTVGANNQRLWGFLCAALERPDLEHDERFATNPLRMRNRAELAEILEGEFAADDTDRWVDRLLAGGVPAGPILDYAQMIDDPHTQYREMVQTIPHPVEGEVKTLGFPVKFSVTPARTYRHPPLLAEHQDEVLPARAESGADHGAHR</sequence>
<dbReference type="SUPFAM" id="SSF89796">
    <property type="entry name" value="CoA-transferase family III (CaiB/BaiF)"/>
    <property type="match status" value="1"/>
</dbReference>
<dbReference type="InterPro" id="IPR044855">
    <property type="entry name" value="CoA-Trfase_III_dom3_sf"/>
</dbReference>
<gene>
    <name evidence="2" type="ORF">SAMN06295885_3176</name>
</gene>
<dbReference type="Proteomes" id="UP000193711">
    <property type="component" value="Unassembled WGS sequence"/>
</dbReference>
<dbReference type="GO" id="GO:0008410">
    <property type="term" value="F:CoA-transferase activity"/>
    <property type="evidence" value="ECO:0007669"/>
    <property type="project" value="TreeGrafter"/>
</dbReference>
<dbReference type="RefSeq" id="WP_085477585.1">
    <property type="nucleotide sequence ID" value="NZ_FXBM01000003.1"/>
</dbReference>
<dbReference type="PANTHER" id="PTHR48207">
    <property type="entry name" value="SUCCINATE--HYDROXYMETHYLGLUTARATE COA-TRANSFERASE"/>
    <property type="match status" value="1"/>
</dbReference>
<proteinExistence type="predicted"/>
<accession>A0A1X7PED5</accession>
<reference evidence="3" key="1">
    <citation type="submission" date="2017-04" db="EMBL/GenBank/DDBJ databases">
        <authorList>
            <person name="Varghese N."/>
            <person name="Submissions S."/>
        </authorList>
    </citation>
    <scope>NUCLEOTIDE SEQUENCE [LARGE SCALE GENOMIC DNA]</scope>
    <source>
        <strain evidence="3">VKM Ac-2121</strain>
    </source>
</reference>
<dbReference type="AlphaFoldDB" id="A0A1X7PED5"/>
<dbReference type="PANTHER" id="PTHR48207:SF4">
    <property type="entry name" value="BLL6097 PROTEIN"/>
    <property type="match status" value="1"/>
</dbReference>
<evidence type="ECO:0000256" key="1">
    <source>
        <dbReference type="ARBA" id="ARBA00022679"/>
    </source>
</evidence>